<dbReference type="EMBL" id="SDOZ01000002">
    <property type="protein sequence ID" value="RXZ61427.1"/>
    <property type="molecule type" value="Genomic_DNA"/>
</dbReference>
<reference evidence="2 3" key="1">
    <citation type="journal article" date="2019" name="Gut">
        <title>Antibiotics-induced monodominance of a novel gut bacterial order.</title>
        <authorList>
            <person name="Hildebrand F."/>
            <person name="Moitinho-Silva L."/>
            <person name="Blasche S."/>
            <person name="Jahn M.T."/>
            <person name="Gossmann T.I."/>
            <person name="Heuerta-Cepas J."/>
            <person name="Hercog R."/>
            <person name="Luetge M."/>
            <person name="Bahram M."/>
            <person name="Pryszlak A."/>
            <person name="Alves R.J."/>
            <person name="Waszak S.M."/>
            <person name="Zhu A."/>
            <person name="Ye L."/>
            <person name="Costea P.I."/>
            <person name="Aalvink S."/>
            <person name="Belzer C."/>
            <person name="Forslund S.K."/>
            <person name="Sunagawa S."/>
            <person name="Hentschel U."/>
            <person name="Merten C."/>
            <person name="Patil K.R."/>
            <person name="Benes V."/>
            <person name="Bork P."/>
        </authorList>
    </citation>
    <scope>NUCLEOTIDE SEQUENCE [LARGE SCALE GENOMIC DNA]</scope>
    <source>
        <strain evidence="2 3">HDS1380</strain>
    </source>
</reference>
<dbReference type="Proteomes" id="UP000291269">
    <property type="component" value="Unassembled WGS sequence"/>
</dbReference>
<proteinExistence type="predicted"/>
<name>A0A4Q2KDZ4_9FIRM</name>
<evidence type="ECO:0000313" key="3">
    <source>
        <dbReference type="Proteomes" id="UP000291269"/>
    </source>
</evidence>
<evidence type="ECO:0000313" key="1">
    <source>
        <dbReference type="EMBL" id="RXZ61427.1"/>
    </source>
</evidence>
<sequence>MKRLDSAELRALCIRNNWFTCGDIRQYTRFFQRNDEGAQPEELAAILWICSDDIPYEQIYSTLCKEMQISVQEAKQ</sequence>
<comment type="caution">
    <text evidence="2">The sequence shown here is derived from an EMBL/GenBank/DDBJ whole genome shotgun (WGS) entry which is preliminary data.</text>
</comment>
<gene>
    <name evidence="1" type="ORF">ESZ91_03285</name>
    <name evidence="2" type="ORF">ESZ91_04095</name>
</gene>
<accession>A0A4Q2KDZ4</accession>
<dbReference type="RefSeq" id="WP_129224114.1">
    <property type="nucleotide sequence ID" value="NZ_SDOZ01000002.1"/>
</dbReference>
<evidence type="ECO:0000313" key="2">
    <source>
        <dbReference type="EMBL" id="RXZ61583.1"/>
    </source>
</evidence>
<keyword evidence="3" id="KW-1185">Reference proteome</keyword>
<dbReference type="OrthoDB" id="2065624at2"/>
<protein>
    <submittedName>
        <fullName evidence="2">Uncharacterized protein</fullName>
    </submittedName>
</protein>
<dbReference type="EMBL" id="SDOZ01000002">
    <property type="protein sequence ID" value="RXZ61583.1"/>
    <property type="molecule type" value="Genomic_DNA"/>
</dbReference>
<organism evidence="2 3">
    <name type="scientific">Candidatus Borkfalkia ceftriaxoniphila</name>
    <dbReference type="NCBI Taxonomy" id="2508949"/>
    <lineage>
        <taxon>Bacteria</taxon>
        <taxon>Bacillati</taxon>
        <taxon>Bacillota</taxon>
        <taxon>Clostridia</taxon>
        <taxon>Christensenellales</taxon>
        <taxon>Christensenellaceae</taxon>
        <taxon>Candidatus Borkfalkia</taxon>
    </lineage>
</organism>
<dbReference type="AlphaFoldDB" id="A0A4Q2KDZ4"/>